<dbReference type="EMBL" id="CAVMJV010000021">
    <property type="protein sequence ID" value="CAK5070684.1"/>
    <property type="molecule type" value="Genomic_DNA"/>
</dbReference>
<gene>
    <name evidence="1" type="ORF">MENTE1834_LOCUS18711</name>
</gene>
<protein>
    <submittedName>
        <fullName evidence="1">Uncharacterized protein</fullName>
    </submittedName>
</protein>
<accession>A0ACB0YZY5</accession>
<dbReference type="Proteomes" id="UP001497535">
    <property type="component" value="Unassembled WGS sequence"/>
</dbReference>
<proteinExistence type="predicted"/>
<reference evidence="1" key="1">
    <citation type="submission" date="2023-11" db="EMBL/GenBank/DDBJ databases">
        <authorList>
            <person name="Poullet M."/>
        </authorList>
    </citation>
    <scope>NUCLEOTIDE SEQUENCE</scope>
    <source>
        <strain evidence="1">E1834</strain>
    </source>
</reference>
<name>A0ACB0YZY5_MELEN</name>
<evidence type="ECO:0000313" key="2">
    <source>
        <dbReference type="Proteomes" id="UP001497535"/>
    </source>
</evidence>
<organism evidence="1 2">
    <name type="scientific">Meloidogyne enterolobii</name>
    <name type="common">Root-knot nematode worm</name>
    <name type="synonym">Meloidogyne mayaguensis</name>
    <dbReference type="NCBI Taxonomy" id="390850"/>
    <lineage>
        <taxon>Eukaryota</taxon>
        <taxon>Metazoa</taxon>
        <taxon>Ecdysozoa</taxon>
        <taxon>Nematoda</taxon>
        <taxon>Chromadorea</taxon>
        <taxon>Rhabditida</taxon>
        <taxon>Tylenchina</taxon>
        <taxon>Tylenchomorpha</taxon>
        <taxon>Tylenchoidea</taxon>
        <taxon>Meloidogynidae</taxon>
        <taxon>Meloidogyninae</taxon>
        <taxon>Meloidogyne</taxon>
    </lineage>
</organism>
<sequence length="138" mass="15286">MAILRCLKLDSCTILLIITNILLQITPASTETAILKAHYPLTLPSASFVDPSILRRKRLEANAAAVRQQLQHQRDVQVENVGGLLGPLPSINTGNDATGRVIDSIQCRAVMVTCDFRRSLAFFGVFLSFFYKRISPSR</sequence>
<comment type="caution">
    <text evidence="1">The sequence shown here is derived from an EMBL/GenBank/DDBJ whole genome shotgun (WGS) entry which is preliminary data.</text>
</comment>
<evidence type="ECO:0000313" key="1">
    <source>
        <dbReference type="EMBL" id="CAK5070684.1"/>
    </source>
</evidence>
<keyword evidence="2" id="KW-1185">Reference proteome</keyword>